<dbReference type="AlphaFoldDB" id="K9WK96"/>
<feature type="signal peptide" evidence="1">
    <location>
        <begin position="1"/>
        <end position="22"/>
    </location>
</feature>
<protein>
    <submittedName>
        <fullName evidence="2">Uncharacterized protein</fullName>
    </submittedName>
</protein>
<dbReference type="KEGG" id="mic:Mic7113_4253"/>
<reference evidence="2 3" key="1">
    <citation type="submission" date="2012-06" db="EMBL/GenBank/DDBJ databases">
        <title>Finished chromosome of genome of Microcoleus sp. PCC 7113.</title>
        <authorList>
            <consortium name="US DOE Joint Genome Institute"/>
            <person name="Gugger M."/>
            <person name="Coursin T."/>
            <person name="Rippka R."/>
            <person name="Tandeau De Marsac N."/>
            <person name="Huntemann M."/>
            <person name="Wei C.-L."/>
            <person name="Han J."/>
            <person name="Detter J.C."/>
            <person name="Han C."/>
            <person name="Tapia R."/>
            <person name="Chen A."/>
            <person name="Kyrpides N."/>
            <person name="Mavromatis K."/>
            <person name="Markowitz V."/>
            <person name="Szeto E."/>
            <person name="Ivanova N."/>
            <person name="Pagani I."/>
            <person name="Pati A."/>
            <person name="Goodwin L."/>
            <person name="Nordberg H.P."/>
            <person name="Cantor M.N."/>
            <person name="Hua S.X."/>
            <person name="Woyke T."/>
            <person name="Kerfeld C.A."/>
        </authorList>
    </citation>
    <scope>NUCLEOTIDE SEQUENCE [LARGE SCALE GENOMIC DNA]</scope>
    <source>
        <strain evidence="2 3">PCC 7113</strain>
    </source>
</reference>
<sequence length="110" mass="11753">MKLTVVASSTLFSLIPISTTLAAIAFLAPSPAAAQTSGYAQSDCVRQTMYDYFGNIRPGMNAEAAAFACRSAKFDNGVSECVQQTLYDPFGNIRLGMNAEAADESLFRPQ</sequence>
<dbReference type="HOGENOM" id="CLU_2168077_0_0_3"/>
<feature type="chain" id="PRO_5003937339" evidence="1">
    <location>
        <begin position="23"/>
        <end position="110"/>
    </location>
</feature>
<accession>K9WK96</accession>
<evidence type="ECO:0000313" key="3">
    <source>
        <dbReference type="Proteomes" id="UP000010471"/>
    </source>
</evidence>
<dbReference type="Proteomes" id="UP000010471">
    <property type="component" value="Chromosome"/>
</dbReference>
<evidence type="ECO:0000256" key="1">
    <source>
        <dbReference type="SAM" id="SignalP"/>
    </source>
</evidence>
<gene>
    <name evidence="2" type="ORF">Mic7113_4253</name>
</gene>
<name>K9WK96_9CYAN</name>
<organism evidence="2 3">
    <name type="scientific">Allocoleopsis franciscana PCC 7113</name>
    <dbReference type="NCBI Taxonomy" id="1173027"/>
    <lineage>
        <taxon>Bacteria</taxon>
        <taxon>Bacillati</taxon>
        <taxon>Cyanobacteriota</taxon>
        <taxon>Cyanophyceae</taxon>
        <taxon>Coleofasciculales</taxon>
        <taxon>Coleofasciculaceae</taxon>
        <taxon>Allocoleopsis</taxon>
        <taxon>Allocoleopsis franciscana</taxon>
    </lineage>
</organism>
<dbReference type="EMBL" id="CP003630">
    <property type="protein sequence ID" value="AFZ19952.1"/>
    <property type="molecule type" value="Genomic_DNA"/>
</dbReference>
<proteinExistence type="predicted"/>
<evidence type="ECO:0000313" key="2">
    <source>
        <dbReference type="EMBL" id="AFZ19952.1"/>
    </source>
</evidence>
<keyword evidence="3" id="KW-1185">Reference proteome</keyword>
<dbReference type="RefSeq" id="WP_015184088.1">
    <property type="nucleotide sequence ID" value="NC_019738.1"/>
</dbReference>
<keyword evidence="1" id="KW-0732">Signal</keyword>